<accession>A0A6A2XQT3</accession>
<dbReference type="PANTHER" id="PTHR31790:SF526">
    <property type="entry name" value="OS12G0618150 PROTEIN"/>
    <property type="match status" value="1"/>
</dbReference>
<protein>
    <submittedName>
        <fullName evidence="1">Uncharacterized protein</fullName>
    </submittedName>
</protein>
<name>A0A6A2XQT3_HIBSY</name>
<dbReference type="PANTHER" id="PTHR31790">
    <property type="entry name" value="OS02G0783600 PROTEIN"/>
    <property type="match status" value="1"/>
</dbReference>
<dbReference type="InterPro" id="IPR052361">
    <property type="entry name" value="F-box_domain"/>
</dbReference>
<dbReference type="Proteomes" id="UP000436088">
    <property type="component" value="Unassembled WGS sequence"/>
</dbReference>
<reference evidence="1" key="1">
    <citation type="submission" date="2019-09" db="EMBL/GenBank/DDBJ databases">
        <title>Draft genome information of white flower Hibiscus syriacus.</title>
        <authorList>
            <person name="Kim Y.-M."/>
        </authorList>
    </citation>
    <scope>NUCLEOTIDE SEQUENCE [LARGE SCALE GENOMIC DNA]</scope>
    <source>
        <strain evidence="1">YM2019G1</strain>
    </source>
</reference>
<organism evidence="1 2">
    <name type="scientific">Hibiscus syriacus</name>
    <name type="common">Rose of Sharon</name>
    <dbReference type="NCBI Taxonomy" id="106335"/>
    <lineage>
        <taxon>Eukaryota</taxon>
        <taxon>Viridiplantae</taxon>
        <taxon>Streptophyta</taxon>
        <taxon>Embryophyta</taxon>
        <taxon>Tracheophyta</taxon>
        <taxon>Spermatophyta</taxon>
        <taxon>Magnoliopsida</taxon>
        <taxon>eudicotyledons</taxon>
        <taxon>Gunneridae</taxon>
        <taxon>Pentapetalae</taxon>
        <taxon>rosids</taxon>
        <taxon>malvids</taxon>
        <taxon>Malvales</taxon>
        <taxon>Malvaceae</taxon>
        <taxon>Malvoideae</taxon>
        <taxon>Hibiscus</taxon>
    </lineage>
</organism>
<proteinExistence type="predicted"/>
<evidence type="ECO:0000313" key="1">
    <source>
        <dbReference type="EMBL" id="KAE8678083.1"/>
    </source>
</evidence>
<sequence length="247" mass="28007">MSDYLPVEVIIDILKRLPVESLEKYRGFKNSEANYSSHYDNDGFDEFKQFQFHVFLRVSNFMYAGSCNGLICLWTCYRGVMNFVFWNPSIQKISEEKRWSFSNMILGFGVSAEEFFEISLPESLIGLCYDDLSIMNYGESSIAVHNMIDVTLIECWVMKEYGVVESWAKGEIALHDLNCQLIEPHGVKVGDSLPSVSNYVESLALLDKGVDVSSFSDYAIDSSGYLVLKNSLWTSKCITKSGTDGRE</sequence>
<keyword evidence="2" id="KW-1185">Reference proteome</keyword>
<comment type="caution">
    <text evidence="1">The sequence shown here is derived from an EMBL/GenBank/DDBJ whole genome shotgun (WGS) entry which is preliminary data.</text>
</comment>
<evidence type="ECO:0000313" key="2">
    <source>
        <dbReference type="Proteomes" id="UP000436088"/>
    </source>
</evidence>
<dbReference type="EMBL" id="VEPZ02001345">
    <property type="protein sequence ID" value="KAE8678083.1"/>
    <property type="molecule type" value="Genomic_DNA"/>
</dbReference>
<gene>
    <name evidence="1" type="ORF">F3Y22_tig00111445pilonHSYRG00118</name>
</gene>
<dbReference type="AlphaFoldDB" id="A0A6A2XQT3"/>